<dbReference type="EMBL" id="MWIH01000005">
    <property type="protein sequence ID" value="OQO91989.1"/>
    <property type="molecule type" value="Genomic_DNA"/>
</dbReference>
<evidence type="ECO:0000313" key="4">
    <source>
        <dbReference type="EMBL" id="OQO91989.1"/>
    </source>
</evidence>
<proteinExistence type="inferred from homology"/>
<protein>
    <submittedName>
        <fullName evidence="4">3-ketoacyl-ACP reductase</fullName>
    </submittedName>
</protein>
<organism evidence="4 5">
    <name type="scientific">Saccharomonospora piscinae</name>
    <dbReference type="NCBI Taxonomy" id="687388"/>
    <lineage>
        <taxon>Bacteria</taxon>
        <taxon>Bacillati</taxon>
        <taxon>Actinomycetota</taxon>
        <taxon>Actinomycetes</taxon>
        <taxon>Pseudonocardiales</taxon>
        <taxon>Pseudonocardiaceae</taxon>
        <taxon>Saccharomonospora</taxon>
    </lineage>
</organism>
<comment type="caution">
    <text evidence="4">The sequence shown here is derived from an EMBL/GenBank/DDBJ whole genome shotgun (WGS) entry which is preliminary data.</text>
</comment>
<dbReference type="PRINTS" id="PR00080">
    <property type="entry name" value="SDRFAMILY"/>
</dbReference>
<dbReference type="PANTHER" id="PTHR48107:SF7">
    <property type="entry name" value="RE15974P"/>
    <property type="match status" value="1"/>
</dbReference>
<dbReference type="Proteomes" id="UP000192591">
    <property type="component" value="Unassembled WGS sequence"/>
</dbReference>
<gene>
    <name evidence="4" type="ORF">B1813_06815</name>
</gene>
<keyword evidence="5" id="KW-1185">Reference proteome</keyword>
<dbReference type="SMART" id="SM00822">
    <property type="entry name" value="PKS_KR"/>
    <property type="match status" value="1"/>
</dbReference>
<dbReference type="PANTHER" id="PTHR48107">
    <property type="entry name" value="NADPH-DEPENDENT ALDEHYDE REDUCTASE-LIKE PROTEIN, CHLOROPLASTIC-RELATED"/>
    <property type="match status" value="1"/>
</dbReference>
<dbReference type="FunFam" id="3.40.50.720:FF:000084">
    <property type="entry name" value="Short-chain dehydrogenase reductase"/>
    <property type="match status" value="1"/>
</dbReference>
<dbReference type="Gene3D" id="3.40.50.720">
    <property type="entry name" value="NAD(P)-binding Rossmann-like Domain"/>
    <property type="match status" value="1"/>
</dbReference>
<dbReference type="AlphaFoldDB" id="A0A1V9A4D6"/>
<reference evidence="4 5" key="1">
    <citation type="submission" date="2017-02" db="EMBL/GenBank/DDBJ databases">
        <title>Draft genome of Saccharomonospora sp. 154.</title>
        <authorList>
            <person name="Alonso-Carmona G.S."/>
            <person name="De La Haba R."/>
            <person name="Vera-Gargallo B."/>
            <person name="Sandoval-Trujillo A.H."/>
            <person name="Ramirez-Duran N."/>
            <person name="Ventosa A."/>
        </authorList>
    </citation>
    <scope>NUCLEOTIDE SEQUENCE [LARGE SCALE GENOMIC DNA]</scope>
    <source>
        <strain evidence="4 5">LRS4.154</strain>
    </source>
</reference>
<dbReference type="SUPFAM" id="SSF51735">
    <property type="entry name" value="NAD(P)-binding Rossmann-fold domains"/>
    <property type="match status" value="1"/>
</dbReference>
<sequence>MTAGEGTLAGKAALVTGGSRGIGAAIVRRLARDGAAVVFSYRDNDVAARTMVEEVEASGGRAWAVRADQADPEAIEQLFTRADRHFAEETAGLDILVNNAGIAVPQAIESATVEDYDRTMAVNARGTFLAMHHAARRLRPGGRIINVSTVNTVNTGPGEAIYAASKAATEQFARAASRELGARGITVNTVSPGITETDLLRQNGTQAVLDTLPRITPLGRLGRPDDIASVVAFLAGPDASWLTGQNIRADGGLV</sequence>
<evidence type="ECO:0000313" key="5">
    <source>
        <dbReference type="Proteomes" id="UP000192591"/>
    </source>
</evidence>
<dbReference type="Pfam" id="PF13561">
    <property type="entry name" value="adh_short_C2"/>
    <property type="match status" value="1"/>
</dbReference>
<evidence type="ECO:0000256" key="2">
    <source>
        <dbReference type="ARBA" id="ARBA00023002"/>
    </source>
</evidence>
<evidence type="ECO:0000256" key="1">
    <source>
        <dbReference type="ARBA" id="ARBA00006484"/>
    </source>
</evidence>
<comment type="similarity">
    <text evidence="1">Belongs to the short-chain dehydrogenases/reductases (SDR) family.</text>
</comment>
<name>A0A1V9A4D6_SACPI</name>
<evidence type="ECO:0000259" key="3">
    <source>
        <dbReference type="SMART" id="SM00822"/>
    </source>
</evidence>
<dbReference type="PRINTS" id="PR00081">
    <property type="entry name" value="GDHRDH"/>
</dbReference>
<dbReference type="InterPro" id="IPR036291">
    <property type="entry name" value="NAD(P)-bd_dom_sf"/>
</dbReference>
<feature type="domain" description="Ketoreductase" evidence="3">
    <location>
        <begin position="11"/>
        <end position="197"/>
    </location>
</feature>
<dbReference type="InterPro" id="IPR057326">
    <property type="entry name" value="KR_dom"/>
</dbReference>
<accession>A0A1V9A4D6</accession>
<dbReference type="STRING" id="1962155.B1813_06815"/>
<keyword evidence="2" id="KW-0560">Oxidoreductase</keyword>
<dbReference type="GO" id="GO:0016614">
    <property type="term" value="F:oxidoreductase activity, acting on CH-OH group of donors"/>
    <property type="evidence" value="ECO:0007669"/>
    <property type="project" value="UniProtKB-ARBA"/>
</dbReference>
<dbReference type="RefSeq" id="WP_081191124.1">
    <property type="nucleotide sequence ID" value="NZ_MWIH01000005.1"/>
</dbReference>
<dbReference type="InterPro" id="IPR002347">
    <property type="entry name" value="SDR_fam"/>
</dbReference>